<evidence type="ECO:0000313" key="1">
    <source>
        <dbReference type="EMBL" id="MFD0799355.1"/>
    </source>
</evidence>
<comment type="caution">
    <text evidence="1">The sequence shown here is derived from an EMBL/GenBank/DDBJ whole genome shotgun (WGS) entry which is preliminary data.</text>
</comment>
<dbReference type="InterPro" id="IPR008969">
    <property type="entry name" value="CarboxyPept-like_regulatory"/>
</dbReference>
<organism evidence="1 2">
    <name type="scientific">Maribacter chungangensis</name>
    <dbReference type="NCBI Taxonomy" id="1069117"/>
    <lineage>
        <taxon>Bacteria</taxon>
        <taxon>Pseudomonadati</taxon>
        <taxon>Bacteroidota</taxon>
        <taxon>Flavobacteriia</taxon>
        <taxon>Flavobacteriales</taxon>
        <taxon>Flavobacteriaceae</taxon>
        <taxon>Maribacter</taxon>
    </lineage>
</organism>
<sequence length="388" mass="44851">MNKVTFLFLVCSGVLSYGQQSHSGIVLTLDGGEPLEFVSVFNITDHTMTNEDGRFQFSSQIDSVFFYTPGYEKLKTTFSALRDTIYLQKNIVNLDEVVITNAKTILDRIRDSIGINYLLSPHTETFFIRALLRRNDTIMRLQDMYGNLRRKTSVYAGELELEKKDYEVELLQMRQVGIKKDKNNVYFIFPSFFDIFSEFVRINAMGPDFDVIEKPLENTNEIRVEFSPSKADVSGGSSGSYIINALDNAILSFEVSTKRIIAEPIRQRPEYHGPILLESATYFTKDKGNDRYFMNYGKRKIIVESKTKDQKEPTKFQIEILLHTTNPFSQLDLKSNVNEQKDVFTLKSPYNETFWKSQNQLLLTEEMLKFITNLAEDNKEFKVKSNLD</sequence>
<gene>
    <name evidence="1" type="ORF">ACFQZJ_17925</name>
</gene>
<keyword evidence="2" id="KW-1185">Reference proteome</keyword>
<name>A0ABW3B8F8_9FLAO</name>
<dbReference type="SUPFAM" id="SSF49464">
    <property type="entry name" value="Carboxypeptidase regulatory domain-like"/>
    <property type="match status" value="1"/>
</dbReference>
<protein>
    <recommendedName>
        <fullName evidence="3">Carboxypeptidase-like regulatory domain-containing protein</fullName>
    </recommendedName>
</protein>
<dbReference type="Proteomes" id="UP001597012">
    <property type="component" value="Unassembled WGS sequence"/>
</dbReference>
<evidence type="ECO:0008006" key="3">
    <source>
        <dbReference type="Google" id="ProtNLM"/>
    </source>
</evidence>
<accession>A0ABW3B8F8</accession>
<dbReference type="RefSeq" id="WP_379936318.1">
    <property type="nucleotide sequence ID" value="NZ_JBHTHY010000023.1"/>
</dbReference>
<reference evidence="2" key="1">
    <citation type="journal article" date="2019" name="Int. J. Syst. Evol. Microbiol.">
        <title>The Global Catalogue of Microorganisms (GCM) 10K type strain sequencing project: providing services to taxonomists for standard genome sequencing and annotation.</title>
        <authorList>
            <consortium name="The Broad Institute Genomics Platform"/>
            <consortium name="The Broad Institute Genome Sequencing Center for Infectious Disease"/>
            <person name="Wu L."/>
            <person name="Ma J."/>
        </authorList>
    </citation>
    <scope>NUCLEOTIDE SEQUENCE [LARGE SCALE GENOMIC DNA]</scope>
    <source>
        <strain evidence="2">CCUG 61948</strain>
    </source>
</reference>
<dbReference type="EMBL" id="JBHTHY010000023">
    <property type="protein sequence ID" value="MFD0799355.1"/>
    <property type="molecule type" value="Genomic_DNA"/>
</dbReference>
<evidence type="ECO:0000313" key="2">
    <source>
        <dbReference type="Proteomes" id="UP001597012"/>
    </source>
</evidence>
<proteinExistence type="predicted"/>